<keyword evidence="2" id="KW-1185">Reference proteome</keyword>
<dbReference type="HOGENOM" id="CLU_2477055_0_0_10"/>
<evidence type="ECO:0000313" key="1">
    <source>
        <dbReference type="EMBL" id="AHF13633.1"/>
    </source>
</evidence>
<accession>W0EVQ4</accession>
<gene>
    <name evidence="1" type="ORF">BARVI_03020</name>
</gene>
<reference evidence="1 2" key="1">
    <citation type="submission" date="2013-12" db="EMBL/GenBank/DDBJ databases">
        <authorList>
            <consortium name="DOE Joint Genome Institute"/>
            <person name="Eisen J."/>
            <person name="Huntemann M."/>
            <person name="Han J."/>
            <person name="Chen A."/>
            <person name="Kyrpides N."/>
            <person name="Mavromatis K."/>
            <person name="Markowitz V."/>
            <person name="Palaniappan K."/>
            <person name="Ivanova N."/>
            <person name="Schaumberg A."/>
            <person name="Pati A."/>
            <person name="Liolios K."/>
            <person name="Nordberg H.P."/>
            <person name="Cantor M.N."/>
            <person name="Hua S.X."/>
            <person name="Woyke T."/>
        </authorList>
    </citation>
    <scope>NUCLEOTIDE SEQUENCE [LARGE SCALE GENOMIC DNA]</scope>
    <source>
        <strain evidence="2">DSM 18177</strain>
    </source>
</reference>
<dbReference type="KEGG" id="bvs:BARVI_03020"/>
<dbReference type="EMBL" id="CP007034">
    <property type="protein sequence ID" value="AHF13633.1"/>
    <property type="molecule type" value="Genomic_DNA"/>
</dbReference>
<evidence type="ECO:0000313" key="2">
    <source>
        <dbReference type="Proteomes" id="UP000018901"/>
    </source>
</evidence>
<dbReference type="STRING" id="880074.BARVI_03020"/>
<name>W0EVQ4_9BACT</name>
<organism evidence="1 2">
    <name type="scientific">Barnesiella viscericola DSM 18177</name>
    <dbReference type="NCBI Taxonomy" id="880074"/>
    <lineage>
        <taxon>Bacteria</taxon>
        <taxon>Pseudomonadati</taxon>
        <taxon>Bacteroidota</taxon>
        <taxon>Bacteroidia</taxon>
        <taxon>Bacteroidales</taxon>
        <taxon>Barnesiellaceae</taxon>
        <taxon>Barnesiella</taxon>
    </lineage>
</organism>
<sequence>MVFLCHELDKMCKPEVAEPFFFKTAEMVFCGRGLGKIFGACLFIGGRELVVCFVCGFTRALKTNEQRSLRPFCITAAGIPAGTTVGK</sequence>
<protein>
    <submittedName>
        <fullName evidence="1">Uncharacterized protein</fullName>
    </submittedName>
</protein>
<dbReference type="AlphaFoldDB" id="W0EVQ4"/>
<dbReference type="Proteomes" id="UP000018901">
    <property type="component" value="Chromosome"/>
</dbReference>
<proteinExistence type="predicted"/>